<dbReference type="EMBL" id="JABCRI010000015">
    <property type="protein sequence ID" value="KAF8393181.1"/>
    <property type="molecule type" value="Genomic_DNA"/>
</dbReference>
<dbReference type="InterPro" id="IPR044859">
    <property type="entry name" value="Allene_oxi_cyc_Dirigent"/>
</dbReference>
<dbReference type="OMA" id="IVEYTHF"/>
<dbReference type="InterPro" id="IPR004265">
    <property type="entry name" value="Dirigent"/>
</dbReference>
<organism evidence="5 6">
    <name type="scientific">Tetracentron sinense</name>
    <name type="common">Spur-leaf</name>
    <dbReference type="NCBI Taxonomy" id="13715"/>
    <lineage>
        <taxon>Eukaryota</taxon>
        <taxon>Viridiplantae</taxon>
        <taxon>Streptophyta</taxon>
        <taxon>Embryophyta</taxon>
        <taxon>Tracheophyta</taxon>
        <taxon>Spermatophyta</taxon>
        <taxon>Magnoliopsida</taxon>
        <taxon>Trochodendrales</taxon>
        <taxon>Trochodendraceae</taxon>
        <taxon>Tetracentron</taxon>
    </lineage>
</organism>
<sequence>MSSSSSVSGGLYVEGCALAPVAVVSPKMSWLPRLIVMYVDFGFTVGKYNGSSINVFSRNPDMETDREIAVVGGRGKFRMARGHAKLKASYFNTTNGDAII</sequence>
<proteinExistence type="inferred from homology"/>
<reference evidence="5 6" key="1">
    <citation type="submission" date="2020-04" db="EMBL/GenBank/DDBJ databases">
        <title>Plant Genome Project.</title>
        <authorList>
            <person name="Zhang R.-G."/>
        </authorList>
    </citation>
    <scope>NUCLEOTIDE SEQUENCE [LARGE SCALE GENOMIC DNA]</scope>
    <source>
        <strain evidence="5">YNK0</strain>
        <tissue evidence="5">Leaf</tissue>
    </source>
</reference>
<dbReference type="OrthoDB" id="1864232at2759"/>
<evidence type="ECO:0000313" key="6">
    <source>
        <dbReference type="Proteomes" id="UP000655225"/>
    </source>
</evidence>
<protein>
    <recommendedName>
        <fullName evidence="4">Dirigent protein</fullName>
    </recommendedName>
</protein>
<evidence type="ECO:0000256" key="2">
    <source>
        <dbReference type="ARBA" id="ARBA00011738"/>
    </source>
</evidence>
<keyword evidence="6" id="KW-1185">Reference proteome</keyword>
<comment type="caution">
    <text evidence="5">The sequence shown here is derived from an EMBL/GenBank/DDBJ whole genome shotgun (WGS) entry which is preliminary data.</text>
</comment>
<dbReference type="Proteomes" id="UP000655225">
    <property type="component" value="Unassembled WGS sequence"/>
</dbReference>
<evidence type="ECO:0000313" key="5">
    <source>
        <dbReference type="EMBL" id="KAF8393181.1"/>
    </source>
</evidence>
<dbReference type="PANTHER" id="PTHR21495">
    <property type="entry name" value="NUCLEOPORIN-RELATED"/>
    <property type="match status" value="1"/>
</dbReference>
<dbReference type="GO" id="GO:0048046">
    <property type="term" value="C:apoplast"/>
    <property type="evidence" value="ECO:0007669"/>
    <property type="project" value="UniProtKB-SubCell"/>
</dbReference>
<keyword evidence="4" id="KW-0052">Apoplast</keyword>
<gene>
    <name evidence="5" type="ORF">HHK36_021422</name>
</gene>
<name>A0A835D7T8_TETSI</name>
<evidence type="ECO:0000256" key="1">
    <source>
        <dbReference type="ARBA" id="ARBA00010746"/>
    </source>
</evidence>
<comment type="subcellular location">
    <subcellularLocation>
        <location evidence="4">Secreted</location>
        <location evidence="4">Extracellular space</location>
        <location evidence="4">Apoplast</location>
    </subcellularLocation>
</comment>
<dbReference type="Pfam" id="PF03018">
    <property type="entry name" value="Dirigent"/>
    <property type="match status" value="1"/>
</dbReference>
<keyword evidence="3 4" id="KW-0964">Secreted</keyword>
<accession>A0A835D7T8</accession>
<comment type="function">
    <text evidence="4">Dirigent proteins impart stereoselectivity on the phenoxy radical-coupling reaction, yielding optically active lignans from two molecules of coniferyl alcohol in the biosynthesis of lignans, flavonolignans, and alkaloids and thus plays a central role in plant secondary metabolism.</text>
</comment>
<evidence type="ECO:0000256" key="3">
    <source>
        <dbReference type="ARBA" id="ARBA00022525"/>
    </source>
</evidence>
<dbReference type="Gene3D" id="2.40.480.10">
    <property type="entry name" value="Allene oxide cyclase-like"/>
    <property type="match status" value="1"/>
</dbReference>
<comment type="similarity">
    <text evidence="1 4">Belongs to the plant dirigent protein family.</text>
</comment>
<comment type="subunit">
    <text evidence="2 4">Homodimer.</text>
</comment>
<dbReference type="AlphaFoldDB" id="A0A835D7T8"/>
<dbReference type="GO" id="GO:0009699">
    <property type="term" value="P:phenylpropanoid biosynthetic process"/>
    <property type="evidence" value="ECO:0007669"/>
    <property type="project" value="UniProtKB-ARBA"/>
</dbReference>
<evidence type="ECO:0000256" key="4">
    <source>
        <dbReference type="RuleBase" id="RU363099"/>
    </source>
</evidence>